<accession>A0A0H2RMQ0</accession>
<evidence type="ECO:0000313" key="1">
    <source>
        <dbReference type="EMBL" id="KLO13149.1"/>
    </source>
</evidence>
<gene>
    <name evidence="1" type="ORF">SCHPADRAFT_379968</name>
</gene>
<dbReference type="EMBL" id="KQ085964">
    <property type="protein sequence ID" value="KLO13149.1"/>
    <property type="molecule type" value="Genomic_DNA"/>
</dbReference>
<evidence type="ECO:0000313" key="2">
    <source>
        <dbReference type="Proteomes" id="UP000053477"/>
    </source>
</evidence>
<dbReference type="AlphaFoldDB" id="A0A0H2RMQ0"/>
<proteinExistence type="predicted"/>
<sequence length="152" mass="17510">MSQQRALTFKMVVQVAFWEGSLRGFWNRRDIKDDEAKCPTPWQRSSYPVFDHQRDRSKFEISCRGSIQPHTVTGGARYTEKVHRQQGVRTGIHVEPVDMRARSVGAWTTSGIYFRRAFAQYSIPCTIFEYAVQRPFHPNSALVGFLSNPILA</sequence>
<name>A0A0H2RMQ0_9AGAM</name>
<keyword evidence="2" id="KW-1185">Reference proteome</keyword>
<protein>
    <submittedName>
        <fullName evidence="1">Uncharacterized protein</fullName>
    </submittedName>
</protein>
<organism evidence="1 2">
    <name type="scientific">Schizopora paradoxa</name>
    <dbReference type="NCBI Taxonomy" id="27342"/>
    <lineage>
        <taxon>Eukaryota</taxon>
        <taxon>Fungi</taxon>
        <taxon>Dikarya</taxon>
        <taxon>Basidiomycota</taxon>
        <taxon>Agaricomycotina</taxon>
        <taxon>Agaricomycetes</taxon>
        <taxon>Hymenochaetales</taxon>
        <taxon>Schizoporaceae</taxon>
        <taxon>Schizopora</taxon>
    </lineage>
</organism>
<reference evidence="1 2" key="1">
    <citation type="submission" date="2015-04" db="EMBL/GenBank/DDBJ databases">
        <title>Complete genome sequence of Schizopora paradoxa KUC8140, a cosmopolitan wood degrader in East Asia.</title>
        <authorList>
            <consortium name="DOE Joint Genome Institute"/>
            <person name="Min B."/>
            <person name="Park H."/>
            <person name="Jang Y."/>
            <person name="Kim J.-J."/>
            <person name="Kim K.H."/>
            <person name="Pangilinan J."/>
            <person name="Lipzen A."/>
            <person name="Riley R."/>
            <person name="Grigoriev I.V."/>
            <person name="Spatafora J.W."/>
            <person name="Choi I.-G."/>
        </authorList>
    </citation>
    <scope>NUCLEOTIDE SEQUENCE [LARGE SCALE GENOMIC DNA]</scope>
    <source>
        <strain evidence="1 2">KUC8140</strain>
    </source>
</reference>
<dbReference type="Proteomes" id="UP000053477">
    <property type="component" value="Unassembled WGS sequence"/>
</dbReference>
<dbReference type="InParanoid" id="A0A0H2RMQ0"/>